<keyword evidence="2" id="KW-0645">Protease</keyword>
<dbReference type="PANTHER" id="PTHR30624:SF11">
    <property type="entry name" value="ZINC-DEPENDENT PROTEASE, TLDD_PMBA FAMILY"/>
    <property type="match status" value="1"/>
</dbReference>
<evidence type="ECO:0000256" key="1">
    <source>
        <dbReference type="ARBA" id="ARBA00005836"/>
    </source>
</evidence>
<evidence type="ECO:0000313" key="9">
    <source>
        <dbReference type="Proteomes" id="UP000288215"/>
    </source>
</evidence>
<keyword evidence="3" id="KW-0378">Hydrolase</keyword>
<evidence type="ECO:0000313" key="8">
    <source>
        <dbReference type="EMBL" id="RWX74335.1"/>
    </source>
</evidence>
<proteinExistence type="inferred from homology"/>
<dbReference type="InterPro" id="IPR025502">
    <property type="entry name" value="TldD"/>
</dbReference>
<evidence type="ECO:0000256" key="4">
    <source>
        <dbReference type="ARBA" id="ARBA00023049"/>
    </source>
</evidence>
<evidence type="ECO:0000259" key="5">
    <source>
        <dbReference type="Pfam" id="PF01523"/>
    </source>
</evidence>
<dbReference type="InterPro" id="IPR045570">
    <property type="entry name" value="Metalloprtase-TldD/E_cen_dom"/>
</dbReference>
<dbReference type="InterPro" id="IPR036059">
    <property type="entry name" value="TldD/PmbA_sf"/>
</dbReference>
<dbReference type="AlphaFoldDB" id="A0A3S3S920"/>
<reference evidence="8 9" key="1">
    <citation type="submission" date="2018-12" db="EMBL/GenBank/DDBJ databases">
        <title>The complete genome of the methanogenic archaea of the candidate phylum Verstraetearchaeota, obtained from the metagenome of underground thermal water.</title>
        <authorList>
            <person name="Kadnikov V.V."/>
            <person name="Mardanov A.V."/>
            <person name="Beletsky A.V."/>
            <person name="Karnachuk O.V."/>
            <person name="Ravin N.V."/>
        </authorList>
    </citation>
    <scope>NUCLEOTIDE SEQUENCE [LARGE SCALE GENOMIC DNA]</scope>
    <source>
        <strain evidence="8">Ch88</strain>
    </source>
</reference>
<dbReference type="Pfam" id="PF19290">
    <property type="entry name" value="PmbA_TldD_2nd"/>
    <property type="match status" value="1"/>
</dbReference>
<dbReference type="InterPro" id="IPR045569">
    <property type="entry name" value="Metalloprtase-TldD/E_C"/>
</dbReference>
<feature type="domain" description="Metalloprotease TldD/E C-terminal" evidence="6">
    <location>
        <begin position="229"/>
        <end position="466"/>
    </location>
</feature>
<evidence type="ECO:0000256" key="3">
    <source>
        <dbReference type="ARBA" id="ARBA00022801"/>
    </source>
</evidence>
<name>A0A3S3S920_METS7</name>
<evidence type="ECO:0000256" key="2">
    <source>
        <dbReference type="ARBA" id="ARBA00022670"/>
    </source>
</evidence>
<evidence type="ECO:0000259" key="6">
    <source>
        <dbReference type="Pfam" id="PF19289"/>
    </source>
</evidence>
<feature type="domain" description="Metalloprotease TldD/E central" evidence="7">
    <location>
        <begin position="112"/>
        <end position="215"/>
    </location>
</feature>
<dbReference type="InterPro" id="IPR035068">
    <property type="entry name" value="TldD/PmbA_N"/>
</dbReference>
<dbReference type="EMBL" id="RXGA01000001">
    <property type="protein sequence ID" value="RWX74335.1"/>
    <property type="molecule type" value="Genomic_DNA"/>
</dbReference>
<dbReference type="Proteomes" id="UP000288215">
    <property type="component" value="Unassembled WGS sequence"/>
</dbReference>
<organism evidence="8 9">
    <name type="scientific">Methanosuratincola subterraneus</name>
    <dbReference type="NCBI Taxonomy" id="2593994"/>
    <lineage>
        <taxon>Archaea</taxon>
        <taxon>Thermoproteota</taxon>
        <taxon>Methanosuratincolia</taxon>
        <taxon>Candidatus Methanomethylicales</taxon>
        <taxon>Candidatus Methanomethylicaceae</taxon>
        <taxon>Candidatus Methanosuratincola (ex Vanwonterghem et al. 2016)</taxon>
    </lineage>
</organism>
<protein>
    <submittedName>
        <fullName evidence="8">TldD protein, part of TldE/TldD proteolytic complex</fullName>
    </submittedName>
</protein>
<evidence type="ECO:0000259" key="7">
    <source>
        <dbReference type="Pfam" id="PF19290"/>
    </source>
</evidence>
<feature type="domain" description="Metalloprotease TldD/E N-terminal" evidence="5">
    <location>
        <begin position="18"/>
        <end position="82"/>
    </location>
</feature>
<dbReference type="Pfam" id="PF01523">
    <property type="entry name" value="PmbA_TldD_1st"/>
    <property type="match status" value="1"/>
</dbReference>
<dbReference type="SUPFAM" id="SSF111283">
    <property type="entry name" value="Putative modulator of DNA gyrase, PmbA/TldD"/>
    <property type="match status" value="1"/>
</dbReference>
<dbReference type="PANTHER" id="PTHR30624">
    <property type="entry name" value="UNCHARACTERIZED PROTEIN TLDD AND PMBA"/>
    <property type="match status" value="1"/>
</dbReference>
<comment type="caution">
    <text evidence="8">The sequence shown here is derived from an EMBL/GenBank/DDBJ whole genome shotgun (WGS) entry which is preliminary data.</text>
</comment>
<keyword evidence="4" id="KW-0482">Metalloprotease</keyword>
<dbReference type="GO" id="GO:0008237">
    <property type="term" value="F:metallopeptidase activity"/>
    <property type="evidence" value="ECO:0007669"/>
    <property type="project" value="UniProtKB-KW"/>
</dbReference>
<dbReference type="PIRSF" id="PIRSF004919">
    <property type="entry name" value="TldD"/>
    <property type="match status" value="1"/>
</dbReference>
<dbReference type="Gene3D" id="3.30.2290.10">
    <property type="entry name" value="PmbA/TldD superfamily"/>
    <property type="match status" value="1"/>
</dbReference>
<dbReference type="GO" id="GO:0006508">
    <property type="term" value="P:proteolysis"/>
    <property type="evidence" value="ECO:0007669"/>
    <property type="project" value="UniProtKB-KW"/>
</dbReference>
<dbReference type="Pfam" id="PF19289">
    <property type="entry name" value="PmbA_TldD_3rd"/>
    <property type="match status" value="1"/>
</dbReference>
<dbReference type="InterPro" id="IPR051463">
    <property type="entry name" value="Peptidase_U62_metallo"/>
</dbReference>
<gene>
    <name evidence="8" type="ORF">Metus_0360</name>
</gene>
<accession>A0A3S3S920</accession>
<dbReference type="GO" id="GO:0005829">
    <property type="term" value="C:cytosol"/>
    <property type="evidence" value="ECO:0007669"/>
    <property type="project" value="TreeGrafter"/>
</dbReference>
<comment type="similarity">
    <text evidence="1">Belongs to the peptidase U62 family.</text>
</comment>
<dbReference type="InterPro" id="IPR002510">
    <property type="entry name" value="Metalloprtase-TldD/E_N"/>
</dbReference>
<sequence length="471" mass="51037">MDLQWLLDYLIREGAGYAEVRSQRNSGMEVVLKNGAAEPPEYVEAHGIAVRAIVDGALGFASTNILTREGMIEAGSRAVRSAKAMAGSCKKVALSSEKPARAGWKADHRVLPTSVDPGEVIDLLKAVDASIVGVKGVEFPNRLLVFGGSVEEKEYINSEGTELRSLVPRVAGYFIITAYEGSKGSLQRIVQIGESGGWERAGIIAPDAVAREEAEAMSRMLREGKALAPGKYDVVVGGEVTGIISHEACGHPQEADRIMGREAAQAGESYLKPGMIGRKIGSAAVNISDDPTLPASYGFYLYDDEGVPARRKALIREGRVNEFLHSRETAHDFGVSSNAAMRASSYAREPIVRMSNTFMEPGDHTLEELIEGVDRGVYIKSFQEWNIDDIRWNNRYVGLEAYVIEGGEVRDPVRAPVIEATTEVIFSSVDAVGKDLKFNAATCGKGQPDQGVPVWTGGPSMRMRGIFLRCR</sequence>